<gene>
    <name evidence="1" type="ORF">CLNEO_26400</name>
</gene>
<proteinExistence type="predicted"/>
<accession>A0A136WBN9</accession>
<protein>
    <submittedName>
        <fullName evidence="1">Uncharacterized protein</fullName>
    </submittedName>
</protein>
<name>A0A136WBN9_9FIRM</name>
<keyword evidence="2" id="KW-1185">Reference proteome</keyword>
<evidence type="ECO:0000313" key="1">
    <source>
        <dbReference type="EMBL" id="KXL51941.1"/>
    </source>
</evidence>
<dbReference type="RefSeq" id="WP_083532032.1">
    <property type="nucleotide sequence ID" value="NZ_LRVM01000012.1"/>
</dbReference>
<dbReference type="AlphaFoldDB" id="A0A136WBN9"/>
<comment type="caution">
    <text evidence="1">The sequence shown here is derived from an EMBL/GenBank/DDBJ whole genome shotgun (WGS) entry which is preliminary data.</text>
</comment>
<dbReference type="InterPro" id="IPR046590">
    <property type="entry name" value="DUF6648"/>
</dbReference>
<dbReference type="OrthoDB" id="1705959at2"/>
<dbReference type="EMBL" id="LRVM01000012">
    <property type="protein sequence ID" value="KXL51941.1"/>
    <property type="molecule type" value="Genomic_DNA"/>
</dbReference>
<dbReference type="Proteomes" id="UP000070539">
    <property type="component" value="Unassembled WGS sequence"/>
</dbReference>
<reference evidence="1 2" key="1">
    <citation type="submission" date="2016-01" db="EMBL/GenBank/DDBJ databases">
        <title>Genome sequence of Clostridium neopropionicum X4, DSM-3847.</title>
        <authorList>
            <person name="Poehlein A."/>
            <person name="Beck M.H."/>
            <person name="Bengelsdorf F.R."/>
            <person name="Daniel R."/>
            <person name="Duerre P."/>
        </authorList>
    </citation>
    <scope>NUCLEOTIDE SEQUENCE [LARGE SCALE GENOMIC DNA]</scope>
    <source>
        <strain evidence="1 2">DSM-3847</strain>
    </source>
</reference>
<sequence>MNAIQKYFRYRQNLIDQYRKGDMTKREYLQKNYEAVVYGNIGPFENIDTVEKALFNYQYYNALAKEQKQISTTRDMDYELKHDFLQQSNYYYNKKDRATLAVLRMLDYKGAKAYFIKMHSKYLKGRLFEIVIEEENIILHSTSPLILKLLREEGVFCEESRTSVIDEYVNHRY</sequence>
<evidence type="ECO:0000313" key="2">
    <source>
        <dbReference type="Proteomes" id="UP000070539"/>
    </source>
</evidence>
<organism evidence="1 2">
    <name type="scientific">Anaerotignum neopropionicum</name>
    <dbReference type="NCBI Taxonomy" id="36847"/>
    <lineage>
        <taxon>Bacteria</taxon>
        <taxon>Bacillati</taxon>
        <taxon>Bacillota</taxon>
        <taxon>Clostridia</taxon>
        <taxon>Lachnospirales</taxon>
        <taxon>Anaerotignaceae</taxon>
        <taxon>Anaerotignum</taxon>
    </lineage>
</organism>
<dbReference type="Pfam" id="PF20353">
    <property type="entry name" value="DUF6648"/>
    <property type="match status" value="1"/>
</dbReference>